<evidence type="ECO:0000259" key="4">
    <source>
        <dbReference type="Pfam" id="PF01212"/>
    </source>
</evidence>
<dbReference type="PANTHER" id="PTHR48097">
    <property type="entry name" value="L-THREONINE ALDOLASE-RELATED"/>
    <property type="match status" value="1"/>
</dbReference>
<dbReference type="Gene3D" id="3.90.1150.10">
    <property type="entry name" value="Aspartate Aminotransferase, domain 1"/>
    <property type="match status" value="1"/>
</dbReference>
<dbReference type="InterPro" id="IPR015422">
    <property type="entry name" value="PyrdxlP-dep_Trfase_small"/>
</dbReference>
<comment type="caution">
    <text evidence="5">The sequence shown here is derived from an EMBL/GenBank/DDBJ whole genome shotgun (WGS) entry which is preliminary data.</text>
</comment>
<dbReference type="PANTHER" id="PTHR48097:SF9">
    <property type="entry name" value="L-THREONINE ALDOLASE"/>
    <property type="match status" value="1"/>
</dbReference>
<evidence type="ECO:0000256" key="3">
    <source>
        <dbReference type="ARBA" id="ARBA00022898"/>
    </source>
</evidence>
<keyword evidence="3" id="KW-0663">Pyridoxal phosphate</keyword>
<keyword evidence="6" id="KW-1185">Reference proteome</keyword>
<dbReference type="RefSeq" id="WP_378615638.1">
    <property type="nucleotide sequence ID" value="NZ_JBHSAX010000022.1"/>
</dbReference>
<gene>
    <name evidence="5" type="ORF">ACFO0B_26895</name>
</gene>
<dbReference type="Gene3D" id="3.40.640.10">
    <property type="entry name" value="Type I PLP-dependent aspartate aminotransferase-like (Major domain)"/>
    <property type="match status" value="1"/>
</dbReference>
<dbReference type="EMBL" id="JBHSAX010000022">
    <property type="protein sequence ID" value="MFC3965633.1"/>
    <property type="molecule type" value="Genomic_DNA"/>
</dbReference>
<name>A0ABV8E099_9NOCA</name>
<comment type="cofactor">
    <cofactor evidence="1">
        <name>pyridoxal 5'-phosphate</name>
        <dbReference type="ChEBI" id="CHEBI:597326"/>
    </cofactor>
</comment>
<dbReference type="NCBIfam" id="NF041359">
    <property type="entry name" value="GntG_guanitoxin"/>
    <property type="match status" value="1"/>
</dbReference>
<evidence type="ECO:0000256" key="2">
    <source>
        <dbReference type="ARBA" id="ARBA00006966"/>
    </source>
</evidence>
<dbReference type="SUPFAM" id="SSF53383">
    <property type="entry name" value="PLP-dependent transferases"/>
    <property type="match status" value="1"/>
</dbReference>
<evidence type="ECO:0000256" key="1">
    <source>
        <dbReference type="ARBA" id="ARBA00001933"/>
    </source>
</evidence>
<evidence type="ECO:0000313" key="5">
    <source>
        <dbReference type="EMBL" id="MFC3965633.1"/>
    </source>
</evidence>
<sequence>MTIELRSDTFTLPSADMRRAMADAELGDDCYGEDPTVRQLEELAAELVGQPDALFLPSGTMANLCGILAQADRGRAVIAGHRSDVYHFEAGGPAVLGGTSMRAVPNLPDGTLDPAALLGELALDRTDSQYAVPALVCVETSHNMCGGVPLSPGYLQHVRATADEHRVRLHIDGARLFNAAVALGVPASETGAVGDSLQFCLSKGLGAPVGSILAASVDTVDRARRLRKMLGGGMRQAGVLAAAGLLALKNIEERLAADHANAAEFARRLAESAVLEVRHGGPVTNIVLFRVAGIDDHQVFVERCAESGLRLFAWEPEWVRAVFHAGVTSAEAIRAADIARLTAEKLA</sequence>
<comment type="similarity">
    <text evidence="2">Belongs to the threonine aldolase family.</text>
</comment>
<dbReference type="Pfam" id="PF01212">
    <property type="entry name" value="Beta_elim_lyase"/>
    <property type="match status" value="1"/>
</dbReference>
<evidence type="ECO:0000313" key="6">
    <source>
        <dbReference type="Proteomes" id="UP001595696"/>
    </source>
</evidence>
<protein>
    <submittedName>
        <fullName evidence="5">GntG family PLP-dependent aldolase</fullName>
    </submittedName>
</protein>
<accession>A0ABV8E099</accession>
<reference evidence="6" key="1">
    <citation type="journal article" date="2019" name="Int. J. Syst. Evol. Microbiol.">
        <title>The Global Catalogue of Microorganisms (GCM) 10K type strain sequencing project: providing services to taxonomists for standard genome sequencing and annotation.</title>
        <authorList>
            <consortium name="The Broad Institute Genomics Platform"/>
            <consortium name="The Broad Institute Genome Sequencing Center for Infectious Disease"/>
            <person name="Wu L."/>
            <person name="Ma J."/>
        </authorList>
    </citation>
    <scope>NUCLEOTIDE SEQUENCE [LARGE SCALE GENOMIC DNA]</scope>
    <source>
        <strain evidence="6">CGMCC 4.7330</strain>
    </source>
</reference>
<dbReference type="Proteomes" id="UP001595696">
    <property type="component" value="Unassembled WGS sequence"/>
</dbReference>
<dbReference type="InterPro" id="IPR001597">
    <property type="entry name" value="ArAA_b-elim_lyase/Thr_aldolase"/>
</dbReference>
<feature type="domain" description="Aromatic amino acid beta-eliminating lyase/threonine aldolase" evidence="4">
    <location>
        <begin position="4"/>
        <end position="280"/>
    </location>
</feature>
<proteinExistence type="inferred from homology"/>
<organism evidence="5 6">
    <name type="scientific">Nocardia jiangsuensis</name>
    <dbReference type="NCBI Taxonomy" id="1691563"/>
    <lineage>
        <taxon>Bacteria</taxon>
        <taxon>Bacillati</taxon>
        <taxon>Actinomycetota</taxon>
        <taxon>Actinomycetes</taxon>
        <taxon>Mycobacteriales</taxon>
        <taxon>Nocardiaceae</taxon>
        <taxon>Nocardia</taxon>
    </lineage>
</organism>
<dbReference type="InterPro" id="IPR023603">
    <property type="entry name" value="Low_specificity_L-TA-like"/>
</dbReference>
<dbReference type="InterPro" id="IPR015421">
    <property type="entry name" value="PyrdxlP-dep_Trfase_major"/>
</dbReference>
<dbReference type="InterPro" id="IPR015424">
    <property type="entry name" value="PyrdxlP-dep_Trfase"/>
</dbReference>
<dbReference type="PIRSF" id="PIRSF017617">
    <property type="entry name" value="Thr_aldolase"/>
    <property type="match status" value="1"/>
</dbReference>